<evidence type="ECO:0000256" key="1">
    <source>
        <dbReference type="ARBA" id="ARBA00000085"/>
    </source>
</evidence>
<dbReference type="CDD" id="cd19410">
    <property type="entry name" value="HK9-like_sensor"/>
    <property type="match status" value="1"/>
</dbReference>
<name>B1ZXM4_OPITP</name>
<dbReference type="CDD" id="cd17546">
    <property type="entry name" value="REC_hyHK_CKI1_RcsC-like"/>
    <property type="match status" value="1"/>
</dbReference>
<dbReference type="Gene3D" id="3.30.565.10">
    <property type="entry name" value="Histidine kinase-like ATPase, C-terminal domain"/>
    <property type="match status" value="1"/>
</dbReference>
<keyword evidence="5 10" id="KW-0418">Kinase</keyword>
<dbReference type="PANTHER" id="PTHR43047">
    <property type="entry name" value="TWO-COMPONENT HISTIDINE PROTEIN KINASE"/>
    <property type="match status" value="1"/>
</dbReference>
<keyword evidence="3 6" id="KW-0597">Phosphoprotein</keyword>
<dbReference type="eggNOG" id="COG2205">
    <property type="taxonomic scope" value="Bacteria"/>
</dbReference>
<dbReference type="PRINTS" id="PR00344">
    <property type="entry name" value="BCTRLSENSOR"/>
</dbReference>
<accession>B1ZXM4</accession>
<evidence type="ECO:0000256" key="2">
    <source>
        <dbReference type="ARBA" id="ARBA00012438"/>
    </source>
</evidence>
<dbReference type="InterPro" id="IPR003594">
    <property type="entry name" value="HATPase_dom"/>
</dbReference>
<evidence type="ECO:0000313" key="10">
    <source>
        <dbReference type="EMBL" id="ACB74246.1"/>
    </source>
</evidence>
<protein>
    <recommendedName>
        <fullName evidence="2">histidine kinase</fullName>
        <ecNumber evidence="2">2.7.13.3</ecNumber>
    </recommendedName>
</protein>
<dbReference type="eggNOG" id="COG5278">
    <property type="taxonomic scope" value="Bacteria"/>
</dbReference>
<dbReference type="SMART" id="SM00388">
    <property type="entry name" value="HisKA"/>
    <property type="match status" value="1"/>
</dbReference>
<dbReference type="InterPro" id="IPR003661">
    <property type="entry name" value="HisK_dim/P_dom"/>
</dbReference>
<dbReference type="OrthoDB" id="9809348at2"/>
<dbReference type="InterPro" id="IPR011006">
    <property type="entry name" value="CheY-like_superfamily"/>
</dbReference>
<dbReference type="Pfam" id="PF00512">
    <property type="entry name" value="HisKA"/>
    <property type="match status" value="1"/>
</dbReference>
<dbReference type="InterPro" id="IPR004358">
    <property type="entry name" value="Sig_transdc_His_kin-like_C"/>
</dbReference>
<dbReference type="Gene3D" id="1.10.287.130">
    <property type="match status" value="1"/>
</dbReference>
<dbReference type="FunFam" id="3.30.565.10:FF:000010">
    <property type="entry name" value="Sensor histidine kinase RcsC"/>
    <property type="match status" value="1"/>
</dbReference>
<dbReference type="PROSITE" id="PS50110">
    <property type="entry name" value="RESPONSE_REGULATORY"/>
    <property type="match status" value="1"/>
</dbReference>
<dbReference type="CDD" id="cd16922">
    <property type="entry name" value="HATPase_EvgS-ArcB-TorS-like"/>
    <property type="match status" value="1"/>
</dbReference>
<evidence type="ECO:0000256" key="3">
    <source>
        <dbReference type="ARBA" id="ARBA00022553"/>
    </source>
</evidence>
<dbReference type="InterPro" id="IPR036890">
    <property type="entry name" value="HATPase_C_sf"/>
</dbReference>
<dbReference type="CDD" id="cd00082">
    <property type="entry name" value="HisKA"/>
    <property type="match status" value="1"/>
</dbReference>
<dbReference type="Pfam" id="PF00072">
    <property type="entry name" value="Response_reg"/>
    <property type="match status" value="1"/>
</dbReference>
<keyword evidence="7" id="KW-0812">Transmembrane</keyword>
<feature type="transmembrane region" description="Helical" evidence="7">
    <location>
        <begin position="12"/>
        <end position="34"/>
    </location>
</feature>
<dbReference type="EMBL" id="CP001032">
    <property type="protein sequence ID" value="ACB74246.1"/>
    <property type="molecule type" value="Genomic_DNA"/>
</dbReference>
<dbReference type="InterPro" id="IPR036097">
    <property type="entry name" value="HisK_dim/P_sf"/>
</dbReference>
<keyword evidence="7" id="KW-0472">Membrane</keyword>
<dbReference type="Gene3D" id="3.40.50.2300">
    <property type="match status" value="1"/>
</dbReference>
<feature type="modified residue" description="4-aspartylphosphate" evidence="6">
    <location>
        <position position="536"/>
    </location>
</feature>
<dbReference type="InterPro" id="IPR007891">
    <property type="entry name" value="CHASE3"/>
</dbReference>
<reference evidence="10 11" key="1">
    <citation type="journal article" date="2011" name="J. Bacteriol.">
        <title>Genome sequence of the verrucomicrobium Opitutus terrae PB90-1, an abundant inhabitant of rice paddy soil ecosystems.</title>
        <authorList>
            <person name="van Passel M.W."/>
            <person name="Kant R."/>
            <person name="Palva A."/>
            <person name="Copeland A."/>
            <person name="Lucas S."/>
            <person name="Lapidus A."/>
            <person name="Glavina del Rio T."/>
            <person name="Pitluck S."/>
            <person name="Goltsman E."/>
            <person name="Clum A."/>
            <person name="Sun H."/>
            <person name="Schmutz J."/>
            <person name="Larimer F.W."/>
            <person name="Land M.L."/>
            <person name="Hauser L."/>
            <person name="Kyrpides N."/>
            <person name="Mikhailova N."/>
            <person name="Richardson P.P."/>
            <person name="Janssen P.H."/>
            <person name="de Vos W.M."/>
            <person name="Smidt H."/>
        </authorList>
    </citation>
    <scope>NUCLEOTIDE SEQUENCE [LARGE SCALE GENOMIC DNA]</scope>
    <source>
        <strain evidence="11">DSM 11246 / JCM 15787 / PB90-1</strain>
    </source>
</reference>
<feature type="transmembrane region" description="Helical" evidence="7">
    <location>
        <begin position="182"/>
        <end position="203"/>
    </location>
</feature>
<proteinExistence type="predicted"/>
<dbReference type="AlphaFoldDB" id="B1ZXM4"/>
<evidence type="ECO:0000256" key="6">
    <source>
        <dbReference type="PROSITE-ProRule" id="PRU00169"/>
    </source>
</evidence>
<dbReference type="SMART" id="SM00448">
    <property type="entry name" value="REC"/>
    <property type="match status" value="1"/>
</dbReference>
<dbReference type="SMART" id="SM00387">
    <property type="entry name" value="HATPase_c"/>
    <property type="match status" value="1"/>
</dbReference>
<dbReference type="InterPro" id="IPR001789">
    <property type="entry name" value="Sig_transdc_resp-reg_receiver"/>
</dbReference>
<evidence type="ECO:0000259" key="8">
    <source>
        <dbReference type="PROSITE" id="PS50109"/>
    </source>
</evidence>
<evidence type="ECO:0000256" key="5">
    <source>
        <dbReference type="ARBA" id="ARBA00022777"/>
    </source>
</evidence>
<evidence type="ECO:0000313" key="11">
    <source>
        <dbReference type="Proteomes" id="UP000007013"/>
    </source>
</evidence>
<dbReference type="GO" id="GO:0000155">
    <property type="term" value="F:phosphorelay sensor kinase activity"/>
    <property type="evidence" value="ECO:0007669"/>
    <property type="project" value="InterPro"/>
</dbReference>
<evidence type="ECO:0000256" key="7">
    <source>
        <dbReference type="SAM" id="Phobius"/>
    </source>
</evidence>
<evidence type="ECO:0000259" key="9">
    <source>
        <dbReference type="PROSITE" id="PS50110"/>
    </source>
</evidence>
<dbReference type="SUPFAM" id="SSF47384">
    <property type="entry name" value="Homodimeric domain of signal transducing histidine kinase"/>
    <property type="match status" value="1"/>
</dbReference>
<dbReference type="SUPFAM" id="SSF55874">
    <property type="entry name" value="ATPase domain of HSP90 chaperone/DNA topoisomerase II/histidine kinase"/>
    <property type="match status" value="1"/>
</dbReference>
<sequence length="734" mass="81501">MRLLNPRIYTYLVTIWLALSFGGIVLGVLVWLNLSHSFEASVESAQFRRSLRQVFSALQDAETGERGFLLSGDEAYLQPFERAENELPERFDTLAGTVMDQPRLREDLLVLKGLAELKLSSLRRAIAERRKATFTNGFNRAREEEGMVLMQKIRSTIDRMDQHPEDIAAASGEATRYQLKRALLATLLAGGFGLGAGIIALYLSRIALRKEQNERLLAEQAIRAESAAREKNAFLANMSHEIRTPMNAILGFSDLLATELPADSKARQRVRAIRESATSLLQLINDILDLSKIDAGVVELHPEPTDLRELSDFMHTVFAQQAARKTLVLECEIDPALPHALMLDRSRLRQIVVNLIGNAIKFTEHGTVKLGIRWAHHPANRGSGTLEIEVADTGVGIPPEKQREIFQPFVQVDPQRAGEKQGSGLGLSIVERITQRMGGTVTLQSEVGRGTRFRLIFPDVTISLRLPENARADLVEDVDFNEFEPAEFLVVDDNESNRELVAGYFENTEHRLRFAVNGREALDLVRQHRPDIVLMDIRMPEMDGHTALAELRKMPGTELLPVIAVTASSMMDDEQVLRGYFAGYVRKPFTRQALFQELAAFLPRHTRGLVSLRPPAPAATEPAGATPCSRIVLDGPALTAALRELEAGAWREVSESGAISAVKEFAHRVHELGRAHDRRELRDYGAALQRDAEEYAILRMENRLKDFPALIHSLATTGGVAATPNSPTGSNPSA</sequence>
<dbReference type="Pfam" id="PF05227">
    <property type="entry name" value="CHASE3"/>
    <property type="match status" value="1"/>
</dbReference>
<keyword evidence="11" id="KW-1185">Reference proteome</keyword>
<dbReference type="HOGENOM" id="CLU_377588_0_0_0"/>
<dbReference type="Proteomes" id="UP000007013">
    <property type="component" value="Chromosome"/>
</dbReference>
<organism evidence="10 11">
    <name type="scientific">Opitutus terrae (strain DSM 11246 / JCM 15787 / PB90-1)</name>
    <dbReference type="NCBI Taxonomy" id="452637"/>
    <lineage>
        <taxon>Bacteria</taxon>
        <taxon>Pseudomonadati</taxon>
        <taxon>Verrucomicrobiota</taxon>
        <taxon>Opitutia</taxon>
        <taxon>Opitutales</taxon>
        <taxon>Opitutaceae</taxon>
        <taxon>Opitutus</taxon>
    </lineage>
</organism>
<feature type="domain" description="Response regulatory" evidence="9">
    <location>
        <begin position="487"/>
        <end position="602"/>
    </location>
</feature>
<keyword evidence="7" id="KW-1133">Transmembrane helix</keyword>
<dbReference type="InterPro" id="IPR005467">
    <property type="entry name" value="His_kinase_dom"/>
</dbReference>
<dbReference type="Pfam" id="PF02518">
    <property type="entry name" value="HATPase_c"/>
    <property type="match status" value="1"/>
</dbReference>
<dbReference type="STRING" id="452637.Oter_0958"/>
<keyword evidence="4 10" id="KW-0808">Transferase</keyword>
<dbReference type="SUPFAM" id="SSF52172">
    <property type="entry name" value="CheY-like"/>
    <property type="match status" value="1"/>
</dbReference>
<comment type="catalytic activity">
    <reaction evidence="1">
        <text>ATP + protein L-histidine = ADP + protein N-phospho-L-histidine.</text>
        <dbReference type="EC" id="2.7.13.3"/>
    </reaction>
</comment>
<dbReference type="EC" id="2.7.13.3" evidence="2"/>
<dbReference type="eggNOG" id="COG0784">
    <property type="taxonomic scope" value="Bacteria"/>
</dbReference>
<dbReference type="KEGG" id="ote:Oter_0958"/>
<gene>
    <name evidence="10" type="ordered locus">Oter_0958</name>
</gene>
<dbReference type="PROSITE" id="PS50109">
    <property type="entry name" value="HIS_KIN"/>
    <property type="match status" value="1"/>
</dbReference>
<evidence type="ECO:0000256" key="4">
    <source>
        <dbReference type="ARBA" id="ARBA00022679"/>
    </source>
</evidence>
<feature type="domain" description="Histidine kinase" evidence="8">
    <location>
        <begin position="237"/>
        <end position="461"/>
    </location>
</feature>